<reference evidence="1 2" key="1">
    <citation type="submission" date="2019-03" db="EMBL/GenBank/DDBJ databases">
        <title>Lake Tanganyika Metagenome-Assembled Genomes (MAGs).</title>
        <authorList>
            <person name="Tran P."/>
        </authorList>
    </citation>
    <scope>NUCLEOTIDE SEQUENCE [LARGE SCALE GENOMIC DNA]</scope>
    <source>
        <strain evidence="1">K_DeepCast_65m_m2_236</strain>
    </source>
</reference>
<name>A0A938BKK3_9BACT</name>
<evidence type="ECO:0000313" key="1">
    <source>
        <dbReference type="EMBL" id="MBM3276347.1"/>
    </source>
</evidence>
<comment type="caution">
    <text evidence="1">The sequence shown here is derived from an EMBL/GenBank/DDBJ whole genome shotgun (WGS) entry which is preliminary data.</text>
</comment>
<proteinExistence type="predicted"/>
<dbReference type="Proteomes" id="UP000703893">
    <property type="component" value="Unassembled WGS sequence"/>
</dbReference>
<dbReference type="AlphaFoldDB" id="A0A938BKK3"/>
<dbReference type="EMBL" id="VGJX01000982">
    <property type="protein sequence ID" value="MBM3276347.1"/>
    <property type="molecule type" value="Genomic_DNA"/>
</dbReference>
<accession>A0A938BKK3</accession>
<evidence type="ECO:0000313" key="2">
    <source>
        <dbReference type="Proteomes" id="UP000703893"/>
    </source>
</evidence>
<organism evidence="1 2">
    <name type="scientific">Candidatus Tanganyikabacteria bacterium</name>
    <dbReference type="NCBI Taxonomy" id="2961651"/>
    <lineage>
        <taxon>Bacteria</taxon>
        <taxon>Bacillati</taxon>
        <taxon>Candidatus Sericytochromatia</taxon>
        <taxon>Candidatus Tanganyikabacteria</taxon>
    </lineage>
</organism>
<gene>
    <name evidence="1" type="ORF">FJZ00_14430</name>
</gene>
<sequence length="185" mass="19493">MNGPGKISRGNPGAMAAVATRVDPCRAPAAPERERQGDSVVLDRRGIAAAKAIDVARKAVEKDQHWVRTGHTALDPTEDPAMVADPVVRDLRSAETLLCEVKAALGRAAAQVATPEKAANETERALEAHVKAVDLIRAAIRNLREGPYGRLGPAELAALEAATKAEGVAIFTQTRIVLATDALLN</sequence>
<protein>
    <submittedName>
        <fullName evidence="1">DUF2379 family protein</fullName>
    </submittedName>
</protein>